<keyword evidence="6 12" id="KW-0067">ATP-binding</keyword>
<gene>
    <name evidence="12" type="primary">macB</name>
    <name evidence="12" type="ORF">HMPREF0494_0512</name>
</gene>
<feature type="domain" description="ABC transporter" evidence="11">
    <location>
        <begin position="10"/>
        <end position="230"/>
    </location>
</feature>
<dbReference type="InterPro" id="IPR003439">
    <property type="entry name" value="ABC_transporter-like_ATP-bd"/>
</dbReference>
<dbReference type="InterPro" id="IPR015854">
    <property type="entry name" value="ABC_transpr_LolD-like"/>
</dbReference>
<proteinExistence type="inferred from homology"/>
<evidence type="ECO:0000256" key="9">
    <source>
        <dbReference type="ARBA" id="ARBA00024432"/>
    </source>
</evidence>
<evidence type="ECO:0000256" key="10">
    <source>
        <dbReference type="ARBA" id="ARBA00024721"/>
    </source>
</evidence>
<dbReference type="STRING" id="525309.HMPREF0494_0512"/>
<dbReference type="Gene3D" id="3.40.50.300">
    <property type="entry name" value="P-loop containing nucleotide triphosphate hydrolases"/>
    <property type="match status" value="1"/>
</dbReference>
<keyword evidence="3" id="KW-0813">Transport</keyword>
<evidence type="ECO:0000256" key="6">
    <source>
        <dbReference type="ARBA" id="ARBA00022840"/>
    </source>
</evidence>
<evidence type="ECO:0000256" key="7">
    <source>
        <dbReference type="ARBA" id="ARBA00023136"/>
    </source>
</evidence>
<evidence type="ECO:0000256" key="4">
    <source>
        <dbReference type="ARBA" id="ARBA00022475"/>
    </source>
</evidence>
<dbReference type="Pfam" id="PF00005">
    <property type="entry name" value="ABC_tran"/>
    <property type="match status" value="1"/>
</dbReference>
<dbReference type="GO" id="GO:0022857">
    <property type="term" value="F:transmembrane transporter activity"/>
    <property type="evidence" value="ECO:0007669"/>
    <property type="project" value="TreeGrafter"/>
</dbReference>
<dbReference type="PROSITE" id="PS50893">
    <property type="entry name" value="ABC_TRANSPORTER_2"/>
    <property type="match status" value="1"/>
</dbReference>
<dbReference type="EMBL" id="ACLL01000013">
    <property type="protein sequence ID" value="EEW54329.1"/>
    <property type="molecule type" value="Genomic_DNA"/>
</dbReference>
<dbReference type="SUPFAM" id="SSF52540">
    <property type="entry name" value="P-loop containing nucleoside triphosphate hydrolases"/>
    <property type="match status" value="1"/>
</dbReference>
<keyword evidence="4" id="KW-1003">Cell membrane</keyword>
<dbReference type="HOGENOM" id="CLU_000604_1_22_9"/>
<evidence type="ECO:0000313" key="13">
    <source>
        <dbReference type="Proteomes" id="UP000003675"/>
    </source>
</evidence>
<sequence>MARRDTMAVIELKNINKTFGEGIGRVQVLDNVNFSADRGQLSLILGPSGSGKSTFLTIAGGLQTPSSGSVTVEGKRLGKLTSKDRDQLRLNKIGFVLQSYNLLPYLSVADQFVLVRKVKKTGNLPDAEFQRLLTELGIADLTKHFPDELSGGQNQRVAIARALYPNPEIVLADEPTAALDSDRVKVVGALLKQMAQNHHKAIVVVTHDLRLREFADHVYQLMDGKMIQEK</sequence>
<keyword evidence="7" id="KW-0472">Membrane</keyword>
<evidence type="ECO:0000259" key="11">
    <source>
        <dbReference type="PROSITE" id="PS50893"/>
    </source>
</evidence>
<evidence type="ECO:0000256" key="1">
    <source>
        <dbReference type="ARBA" id="ARBA00004202"/>
    </source>
</evidence>
<dbReference type="SMART" id="SM00382">
    <property type="entry name" value="AAA"/>
    <property type="match status" value="1"/>
</dbReference>
<dbReference type="PANTHER" id="PTHR24220:SF666">
    <property type="entry name" value="HEMIN IMPORT ATP-BINDING PROTEIN HRTA-RELATED"/>
    <property type="match status" value="1"/>
</dbReference>
<dbReference type="AlphaFoldDB" id="C8P5B8"/>
<evidence type="ECO:0000256" key="2">
    <source>
        <dbReference type="ARBA" id="ARBA00011131"/>
    </source>
</evidence>
<protein>
    <recommendedName>
        <fullName evidence="9">Putative hemin import ATP-binding protein HrtA</fullName>
    </recommendedName>
</protein>
<dbReference type="Proteomes" id="UP000003675">
    <property type="component" value="Unassembled WGS sequence"/>
</dbReference>
<dbReference type="GO" id="GO:0005524">
    <property type="term" value="F:ATP binding"/>
    <property type="evidence" value="ECO:0007669"/>
    <property type="project" value="UniProtKB-KW"/>
</dbReference>
<comment type="subcellular location">
    <subcellularLocation>
        <location evidence="1">Cell membrane</location>
        <topology evidence="1">Peripheral membrane protein</topology>
    </subcellularLocation>
</comment>
<evidence type="ECO:0000256" key="5">
    <source>
        <dbReference type="ARBA" id="ARBA00022741"/>
    </source>
</evidence>
<dbReference type="InterPro" id="IPR017911">
    <property type="entry name" value="MacB-like_ATP-bd"/>
</dbReference>
<evidence type="ECO:0000256" key="8">
    <source>
        <dbReference type="ARBA" id="ARBA00024359"/>
    </source>
</evidence>
<comment type="subunit">
    <text evidence="2">The complex is composed of two ATP-binding proteins (HrtA), two transmembrane proteins (HrtB) and a solute-binding protein.</text>
</comment>
<keyword evidence="5" id="KW-0547">Nucleotide-binding</keyword>
<comment type="similarity">
    <text evidence="8">Belongs to the ABC transporter superfamily. HrtA family.</text>
</comment>
<evidence type="ECO:0000256" key="3">
    <source>
        <dbReference type="ARBA" id="ARBA00022448"/>
    </source>
</evidence>
<dbReference type="CDD" id="cd03255">
    <property type="entry name" value="ABC_MJ0796_LolCDE_FtsE"/>
    <property type="match status" value="1"/>
</dbReference>
<evidence type="ECO:0000313" key="12">
    <source>
        <dbReference type="EMBL" id="EEW54329.1"/>
    </source>
</evidence>
<dbReference type="GO" id="GO:0005886">
    <property type="term" value="C:plasma membrane"/>
    <property type="evidence" value="ECO:0007669"/>
    <property type="project" value="UniProtKB-SubCell"/>
</dbReference>
<reference evidence="12 13" key="1">
    <citation type="submission" date="2009-09" db="EMBL/GenBank/DDBJ databases">
        <authorList>
            <person name="Qin X."/>
            <person name="Bachman B."/>
            <person name="Battles P."/>
            <person name="Bell A."/>
            <person name="Bess C."/>
            <person name="Bickham C."/>
            <person name="Chaboub L."/>
            <person name="Chen D."/>
            <person name="Coyle M."/>
            <person name="Deiros D.R."/>
            <person name="Dinh H."/>
            <person name="Forbes L."/>
            <person name="Fowler G."/>
            <person name="Francisco L."/>
            <person name="Fu Q."/>
            <person name="Gubbala S."/>
            <person name="Hale W."/>
            <person name="Han Y."/>
            <person name="Hemphill L."/>
            <person name="Highlander S.K."/>
            <person name="Hirani K."/>
            <person name="Hogues M."/>
            <person name="Jackson L."/>
            <person name="Jakkamsetti A."/>
            <person name="Javaid M."/>
            <person name="Jiang H."/>
            <person name="Korchina V."/>
            <person name="Kovar C."/>
            <person name="Lara F."/>
            <person name="Lee S."/>
            <person name="Mata R."/>
            <person name="Mathew T."/>
            <person name="Moen C."/>
            <person name="Morales K."/>
            <person name="Munidasa M."/>
            <person name="Nazareth L."/>
            <person name="Ngo R."/>
            <person name="Nguyen L."/>
            <person name="Okwuonu G."/>
            <person name="Ongeri F."/>
            <person name="Patil S."/>
            <person name="Petrosino J."/>
            <person name="Pham C."/>
            <person name="Pham P."/>
            <person name="Pu L.-L."/>
            <person name="Puazo M."/>
            <person name="Raj R."/>
            <person name="Reid J."/>
            <person name="Rouhana J."/>
            <person name="Saada N."/>
            <person name="Shang Y."/>
            <person name="Simmons D."/>
            <person name="Thornton R."/>
            <person name="Warren J."/>
            <person name="Weissenberger G."/>
            <person name="Zhang J."/>
            <person name="Zhang L."/>
            <person name="Zhou C."/>
            <person name="Zhu D."/>
            <person name="Muzny D."/>
            <person name="Worley K."/>
            <person name="Gibbs R."/>
        </authorList>
    </citation>
    <scope>NUCLEOTIDE SEQUENCE [LARGE SCALE GENOMIC DNA]</scope>
    <source>
        <strain evidence="12 13">DSM 16041</strain>
    </source>
</reference>
<dbReference type="eggNOG" id="COG1136">
    <property type="taxonomic scope" value="Bacteria"/>
</dbReference>
<dbReference type="InterPro" id="IPR027417">
    <property type="entry name" value="P-loop_NTPase"/>
</dbReference>
<dbReference type="GO" id="GO:0016887">
    <property type="term" value="F:ATP hydrolysis activity"/>
    <property type="evidence" value="ECO:0007669"/>
    <property type="project" value="InterPro"/>
</dbReference>
<accession>C8P5B8</accession>
<dbReference type="InterPro" id="IPR003593">
    <property type="entry name" value="AAA+_ATPase"/>
</dbReference>
<comment type="function">
    <text evidence="10">Part of the ABC transporter complex hrt involved in hemin import. Responsible for energy coupling to the transport system.</text>
</comment>
<comment type="caution">
    <text evidence="12">The sequence shown here is derived from an EMBL/GenBank/DDBJ whole genome shotgun (WGS) entry which is preliminary data.</text>
</comment>
<organism evidence="12 13">
    <name type="scientific">Limosilactobacillus antri DSM 16041</name>
    <dbReference type="NCBI Taxonomy" id="525309"/>
    <lineage>
        <taxon>Bacteria</taxon>
        <taxon>Bacillati</taxon>
        <taxon>Bacillota</taxon>
        <taxon>Bacilli</taxon>
        <taxon>Lactobacillales</taxon>
        <taxon>Lactobacillaceae</taxon>
        <taxon>Limosilactobacillus</taxon>
    </lineage>
</organism>
<name>C8P5B8_9LACO</name>
<dbReference type="PANTHER" id="PTHR24220">
    <property type="entry name" value="IMPORT ATP-BINDING PROTEIN"/>
    <property type="match status" value="1"/>
</dbReference>